<sequence>MKVDRDIEDYNFLWRTVKDDGRISEIRRKNLSNINGQQSNGSRRRADQRKEWRVGKDYEGEVSSQFFQKGTTKDLRTCVPGSTQFSR</sequence>
<evidence type="ECO:0000313" key="2">
    <source>
        <dbReference type="EMBL" id="KZC06624.1"/>
    </source>
</evidence>
<proteinExistence type="predicted"/>
<evidence type="ECO:0000313" key="3">
    <source>
        <dbReference type="Proteomes" id="UP000076502"/>
    </source>
</evidence>
<reference evidence="2 3" key="1">
    <citation type="submission" date="2015-07" db="EMBL/GenBank/DDBJ databases">
        <title>The genome of Dufourea novaeangliae.</title>
        <authorList>
            <person name="Pan H."/>
            <person name="Kapheim K."/>
        </authorList>
    </citation>
    <scope>NUCLEOTIDE SEQUENCE [LARGE SCALE GENOMIC DNA]</scope>
    <source>
        <strain evidence="2">0120121106</strain>
        <tissue evidence="2">Whole body</tissue>
    </source>
</reference>
<name>A0A154P5K9_DUFNO</name>
<dbReference type="Proteomes" id="UP000076502">
    <property type="component" value="Unassembled WGS sequence"/>
</dbReference>
<organism evidence="2 3">
    <name type="scientific">Dufourea novaeangliae</name>
    <name type="common">Sweat bee</name>
    <dbReference type="NCBI Taxonomy" id="178035"/>
    <lineage>
        <taxon>Eukaryota</taxon>
        <taxon>Metazoa</taxon>
        <taxon>Ecdysozoa</taxon>
        <taxon>Arthropoda</taxon>
        <taxon>Hexapoda</taxon>
        <taxon>Insecta</taxon>
        <taxon>Pterygota</taxon>
        <taxon>Neoptera</taxon>
        <taxon>Endopterygota</taxon>
        <taxon>Hymenoptera</taxon>
        <taxon>Apocrita</taxon>
        <taxon>Aculeata</taxon>
        <taxon>Apoidea</taxon>
        <taxon>Anthophila</taxon>
        <taxon>Halictidae</taxon>
        <taxon>Rophitinae</taxon>
        <taxon>Dufourea</taxon>
    </lineage>
</organism>
<protein>
    <submittedName>
        <fullName evidence="2">Uncharacterized protein</fullName>
    </submittedName>
</protein>
<feature type="region of interest" description="Disordered" evidence="1">
    <location>
        <begin position="32"/>
        <end position="51"/>
    </location>
</feature>
<dbReference type="AlphaFoldDB" id="A0A154P5K9"/>
<accession>A0A154P5K9</accession>
<keyword evidence="3" id="KW-1185">Reference proteome</keyword>
<feature type="compositionally biased region" description="Polar residues" evidence="1">
    <location>
        <begin position="32"/>
        <end position="41"/>
    </location>
</feature>
<dbReference type="EMBL" id="KQ434809">
    <property type="protein sequence ID" value="KZC06624.1"/>
    <property type="molecule type" value="Genomic_DNA"/>
</dbReference>
<gene>
    <name evidence="2" type="ORF">WN55_10535</name>
</gene>
<evidence type="ECO:0000256" key="1">
    <source>
        <dbReference type="SAM" id="MobiDB-lite"/>
    </source>
</evidence>